<reference evidence="3 4" key="1">
    <citation type="submission" date="2018-03" db="EMBL/GenBank/DDBJ databases">
        <title>Genome sequence of Moorella humiferrea DSM 23265.</title>
        <authorList>
            <person name="Poehlein A."/>
            <person name="Daniel R."/>
        </authorList>
    </citation>
    <scope>NUCLEOTIDE SEQUENCE [LARGE SCALE GENOMIC DNA]</scope>
    <source>
        <strain evidence="3 4">DSM 23265</strain>
    </source>
</reference>
<dbReference type="CDD" id="cd03421">
    <property type="entry name" value="SirA_like_N"/>
    <property type="match status" value="1"/>
</dbReference>
<accession>A0A2T0AQT4</accession>
<keyword evidence="4" id="KW-1185">Reference proteome</keyword>
<dbReference type="Gene3D" id="3.30.110.40">
    <property type="entry name" value="TusA-like domain"/>
    <property type="match status" value="1"/>
</dbReference>
<dbReference type="SUPFAM" id="SSF64307">
    <property type="entry name" value="SirA-like"/>
    <property type="match status" value="1"/>
</dbReference>
<evidence type="ECO:0000256" key="1">
    <source>
        <dbReference type="ARBA" id="ARBA00008984"/>
    </source>
</evidence>
<dbReference type="PANTHER" id="PTHR33279:SF6">
    <property type="entry name" value="SULFUR CARRIER PROTEIN YEDF-RELATED"/>
    <property type="match status" value="1"/>
</dbReference>
<evidence type="ECO:0000313" key="4">
    <source>
        <dbReference type="Proteomes" id="UP000238415"/>
    </source>
</evidence>
<feature type="domain" description="UPF0033" evidence="2">
    <location>
        <begin position="3"/>
        <end position="67"/>
    </location>
</feature>
<proteinExistence type="inferred from homology"/>
<dbReference type="Pfam" id="PF01206">
    <property type="entry name" value="TusA"/>
    <property type="match status" value="1"/>
</dbReference>
<comment type="caution">
    <text evidence="3">The sequence shown here is derived from an EMBL/GenBank/DDBJ whole genome shotgun (WGS) entry which is preliminary data.</text>
</comment>
<dbReference type="InterPro" id="IPR036868">
    <property type="entry name" value="TusA-like_sf"/>
</dbReference>
<evidence type="ECO:0000313" key="3">
    <source>
        <dbReference type="EMBL" id="PRR71781.1"/>
    </source>
</evidence>
<evidence type="ECO:0000259" key="2">
    <source>
        <dbReference type="Pfam" id="PF01206"/>
    </source>
</evidence>
<name>A0A2T0AQT4_9FIRM</name>
<protein>
    <recommendedName>
        <fullName evidence="2">UPF0033 domain-containing protein</fullName>
    </recommendedName>
</protein>
<dbReference type="PANTHER" id="PTHR33279">
    <property type="entry name" value="SULFUR CARRIER PROTEIN YEDF-RELATED"/>
    <property type="match status" value="1"/>
</dbReference>
<comment type="similarity">
    <text evidence="1">Belongs to the sulfur carrier protein TusA family.</text>
</comment>
<dbReference type="InterPro" id="IPR001455">
    <property type="entry name" value="TusA-like"/>
</dbReference>
<dbReference type="RefSeq" id="WP_106005573.1">
    <property type="nucleotide sequence ID" value="NZ_CP136419.1"/>
</dbReference>
<sequence length="72" mass="7902">MVEVDVRGLSCPIPVVKTKKAMEQNPGQTLAVLTDNETSRENVTRLAGNRGYQVQVEKMAGGYRLLLTPNKS</sequence>
<dbReference type="EMBL" id="PVXM01000032">
    <property type="protein sequence ID" value="PRR71781.1"/>
    <property type="molecule type" value="Genomic_DNA"/>
</dbReference>
<dbReference type="OrthoDB" id="9797352at2"/>
<gene>
    <name evidence="3" type="ORF">MOHU_16100</name>
</gene>
<dbReference type="AlphaFoldDB" id="A0A2T0AQT4"/>
<dbReference type="Proteomes" id="UP000238415">
    <property type="component" value="Unassembled WGS sequence"/>
</dbReference>
<organism evidence="3 4">
    <name type="scientific">Neomoorella humiferrea</name>
    <dbReference type="NCBI Taxonomy" id="676965"/>
    <lineage>
        <taxon>Bacteria</taxon>
        <taxon>Bacillati</taxon>
        <taxon>Bacillota</taxon>
        <taxon>Clostridia</taxon>
        <taxon>Neomoorellales</taxon>
        <taxon>Neomoorellaceae</taxon>
        <taxon>Neomoorella</taxon>
    </lineage>
</organism>